<dbReference type="GO" id="GO:0000155">
    <property type="term" value="F:phosphorelay sensor kinase activity"/>
    <property type="evidence" value="ECO:0007669"/>
    <property type="project" value="InterPro"/>
</dbReference>
<gene>
    <name evidence="10" type="primary">yycG1</name>
    <name evidence="10" type="ORF">EKD16_00415</name>
</gene>
<dbReference type="InterPro" id="IPR036890">
    <property type="entry name" value="HATPase_C_sf"/>
</dbReference>
<dbReference type="EMBL" id="CP036455">
    <property type="protein sequence ID" value="QBI51905.1"/>
    <property type="molecule type" value="Genomic_DNA"/>
</dbReference>
<evidence type="ECO:0000313" key="10">
    <source>
        <dbReference type="EMBL" id="QBI51905.1"/>
    </source>
</evidence>
<evidence type="ECO:0000256" key="4">
    <source>
        <dbReference type="ARBA" id="ARBA00022553"/>
    </source>
</evidence>
<dbReference type="Pfam" id="PF00989">
    <property type="entry name" value="PAS"/>
    <property type="match status" value="2"/>
</dbReference>
<evidence type="ECO:0000313" key="11">
    <source>
        <dbReference type="Proteomes" id="UP000292235"/>
    </source>
</evidence>
<dbReference type="CDD" id="cd00130">
    <property type="entry name" value="PAS"/>
    <property type="match status" value="1"/>
</dbReference>
<dbReference type="SUPFAM" id="SSF55785">
    <property type="entry name" value="PYP-like sensor domain (PAS domain)"/>
    <property type="match status" value="2"/>
</dbReference>
<dbReference type="InterPro" id="IPR000014">
    <property type="entry name" value="PAS"/>
</dbReference>
<dbReference type="GO" id="GO:0005886">
    <property type="term" value="C:plasma membrane"/>
    <property type="evidence" value="ECO:0007669"/>
    <property type="project" value="UniProtKB-SubCell"/>
</dbReference>
<dbReference type="SUPFAM" id="SSF55874">
    <property type="entry name" value="ATPase domain of HSP90 chaperone/DNA topoisomerase II/histidine kinase"/>
    <property type="match status" value="1"/>
</dbReference>
<keyword evidence="4" id="KW-0597">Phosphoprotein</keyword>
<comment type="catalytic activity">
    <reaction evidence="1">
        <text>ATP + protein L-histidine = ADP + protein N-phospho-L-histidine.</text>
        <dbReference type="EC" id="2.7.13.3"/>
    </reaction>
</comment>
<dbReference type="KEGG" id="strr:EKD16_00415"/>
<dbReference type="PANTHER" id="PTHR43711:SF1">
    <property type="entry name" value="HISTIDINE KINASE 1"/>
    <property type="match status" value="1"/>
</dbReference>
<dbReference type="PANTHER" id="PTHR43711">
    <property type="entry name" value="TWO-COMPONENT HISTIDINE KINASE"/>
    <property type="match status" value="1"/>
</dbReference>
<evidence type="ECO:0000256" key="5">
    <source>
        <dbReference type="ARBA" id="ARBA00022679"/>
    </source>
</evidence>
<accession>A0A4P6PV15</accession>
<dbReference type="NCBIfam" id="TIGR00229">
    <property type="entry name" value="sensory_box"/>
    <property type="match status" value="2"/>
</dbReference>
<evidence type="ECO:0000256" key="6">
    <source>
        <dbReference type="ARBA" id="ARBA00022777"/>
    </source>
</evidence>
<dbReference type="SMART" id="SM00388">
    <property type="entry name" value="HisKA"/>
    <property type="match status" value="1"/>
</dbReference>
<dbReference type="Gene3D" id="1.10.287.130">
    <property type="match status" value="1"/>
</dbReference>
<dbReference type="Gene3D" id="3.30.450.40">
    <property type="match status" value="1"/>
</dbReference>
<comment type="subcellular location">
    <subcellularLocation>
        <location evidence="2">Cell membrane</location>
    </subcellularLocation>
</comment>
<evidence type="ECO:0000256" key="7">
    <source>
        <dbReference type="ARBA" id="ARBA00023012"/>
    </source>
</evidence>
<dbReference type="PROSITE" id="PS50112">
    <property type="entry name" value="PAS"/>
    <property type="match status" value="2"/>
</dbReference>
<keyword evidence="5 10" id="KW-0808">Transferase</keyword>
<dbReference type="InterPro" id="IPR003594">
    <property type="entry name" value="HATPase_dom"/>
</dbReference>
<dbReference type="CDD" id="cd00082">
    <property type="entry name" value="HisKA"/>
    <property type="match status" value="1"/>
</dbReference>
<evidence type="ECO:0000256" key="1">
    <source>
        <dbReference type="ARBA" id="ARBA00000085"/>
    </source>
</evidence>
<evidence type="ECO:0000256" key="3">
    <source>
        <dbReference type="ARBA" id="ARBA00012438"/>
    </source>
</evidence>
<dbReference type="Gene3D" id="3.30.450.20">
    <property type="entry name" value="PAS domain"/>
    <property type="match status" value="2"/>
</dbReference>
<dbReference type="InterPro" id="IPR035965">
    <property type="entry name" value="PAS-like_dom_sf"/>
</dbReference>
<organism evidence="10 11">
    <name type="scientific">Streptomonospora litoralis</name>
    <dbReference type="NCBI Taxonomy" id="2498135"/>
    <lineage>
        <taxon>Bacteria</taxon>
        <taxon>Bacillati</taxon>
        <taxon>Actinomycetota</taxon>
        <taxon>Actinomycetes</taxon>
        <taxon>Streptosporangiales</taxon>
        <taxon>Nocardiopsidaceae</taxon>
        <taxon>Streptomonospora</taxon>
    </lineage>
</organism>
<keyword evidence="7" id="KW-0902">Two-component regulatory system</keyword>
<dbReference type="InterPro" id="IPR036097">
    <property type="entry name" value="HisK_dim/P_sf"/>
</dbReference>
<feature type="domain" description="Histidine kinase" evidence="8">
    <location>
        <begin position="436"/>
        <end position="653"/>
    </location>
</feature>
<dbReference type="GO" id="GO:0006355">
    <property type="term" value="P:regulation of DNA-templated transcription"/>
    <property type="evidence" value="ECO:0007669"/>
    <property type="project" value="InterPro"/>
</dbReference>
<dbReference type="InterPro" id="IPR003661">
    <property type="entry name" value="HisK_dim/P_dom"/>
</dbReference>
<dbReference type="InterPro" id="IPR029016">
    <property type="entry name" value="GAF-like_dom_sf"/>
</dbReference>
<reference evidence="10 11" key="1">
    <citation type="submission" date="2019-02" db="EMBL/GenBank/DDBJ databases">
        <authorList>
            <person name="Khodamoradi S."/>
            <person name="Hahnke R.L."/>
            <person name="Kaempfer P."/>
            <person name="Schumann P."/>
            <person name="Rohde M."/>
            <person name="Steinert M."/>
            <person name="Luzhetskyy A."/>
            <person name="Wink J."/>
            <person name="Ruckert C."/>
        </authorList>
    </citation>
    <scope>NUCLEOTIDE SEQUENCE [LARGE SCALE GENOMIC DNA]</scope>
    <source>
        <strain evidence="10 11">M2</strain>
    </source>
</reference>
<dbReference type="InterPro" id="IPR003018">
    <property type="entry name" value="GAF"/>
</dbReference>
<dbReference type="PRINTS" id="PR00344">
    <property type="entry name" value="BCTRLSENSOR"/>
</dbReference>
<keyword evidence="6 10" id="KW-0418">Kinase</keyword>
<feature type="domain" description="PAS" evidence="9">
    <location>
        <begin position="331"/>
        <end position="376"/>
    </location>
</feature>
<dbReference type="SMART" id="SM00091">
    <property type="entry name" value="PAS"/>
    <property type="match status" value="2"/>
</dbReference>
<dbReference type="Pfam" id="PF00512">
    <property type="entry name" value="HisKA"/>
    <property type="match status" value="1"/>
</dbReference>
<evidence type="ECO:0000256" key="2">
    <source>
        <dbReference type="ARBA" id="ARBA00004236"/>
    </source>
</evidence>
<sequence length="664" mass="72747">MTWGGRRRLGARLEPPRCSDVCFWGKANRSGGLGWHYVEVAPDHFAPSADAVMAYAADAIVAVDTDLRIVLWNPAAERMFGWTFAEVAGRPLPIVPDELMAEHHAVLERVRAGEPLSIVSRRLRRDGSVLDVRIDTSSLWDGGRLTGWVGVFHTYEEIGAVQSHMTERARLVRRLTDVVADINADLDLDAVLDRIAHSLTELTGADAGGFALIEDDQLRLVSLTRLSDHLRGYQAPLESSLFGELLRSGKTVLLATDDTRSLDDLIWADLEGLHTIALGVSNVQGRPYGALYALYSRRKVGHVELELLELLAAHAGVALGNAMAYREIVRQRAHEHAVVDSSADGIAVLGASGLVRKWNRSAAELTGYAMADAVGRHPPFPLPARQGENIRHRLDNGRWLEILITDIPETAERVVDFRDITEAKALEEEKDLFLATAGHELRTPITVVQGFASTLMRRWEQLDDDARRSAVETIAERSGTLARLVENLLLGSDAREAELKTANHAFDLLRLLQDSATAFQPFSARHTLVLQTPDHLPPALGDPTATDVVVGQLLENAFKYSPEGGRVVLRAEAEGPHVAVCIEDEGVGIQPGDEERVFGRFVQGEAGDRRRFGGIGLGLYIARRLARAQGGDVTAHARDVRGTRMRFTLHAASGDDSEIPDIPD</sequence>
<dbReference type="SUPFAM" id="SSF47384">
    <property type="entry name" value="Homodimeric domain of signal transducing histidine kinase"/>
    <property type="match status" value="1"/>
</dbReference>
<name>A0A4P6PV15_9ACTN</name>
<dbReference type="Pfam" id="PF02518">
    <property type="entry name" value="HATPase_c"/>
    <property type="match status" value="1"/>
</dbReference>
<dbReference type="AlphaFoldDB" id="A0A4P6PV15"/>
<proteinExistence type="predicted"/>
<dbReference type="SUPFAM" id="SSF55781">
    <property type="entry name" value="GAF domain-like"/>
    <property type="match status" value="1"/>
</dbReference>
<dbReference type="SMART" id="SM00065">
    <property type="entry name" value="GAF"/>
    <property type="match status" value="1"/>
</dbReference>
<dbReference type="InterPro" id="IPR004358">
    <property type="entry name" value="Sig_transdc_His_kin-like_C"/>
</dbReference>
<dbReference type="SMART" id="SM00387">
    <property type="entry name" value="HATPase_c"/>
    <property type="match status" value="1"/>
</dbReference>
<evidence type="ECO:0000259" key="8">
    <source>
        <dbReference type="PROSITE" id="PS50109"/>
    </source>
</evidence>
<evidence type="ECO:0000259" key="9">
    <source>
        <dbReference type="PROSITE" id="PS50112"/>
    </source>
</evidence>
<dbReference type="InterPro" id="IPR050736">
    <property type="entry name" value="Sensor_HK_Regulatory"/>
</dbReference>
<dbReference type="Pfam" id="PF13185">
    <property type="entry name" value="GAF_2"/>
    <property type="match status" value="1"/>
</dbReference>
<protein>
    <recommendedName>
        <fullName evidence="3">histidine kinase</fullName>
        <ecNumber evidence="3">2.7.13.3</ecNumber>
    </recommendedName>
</protein>
<dbReference type="EC" id="2.7.13.3" evidence="3"/>
<dbReference type="Gene3D" id="3.30.565.10">
    <property type="entry name" value="Histidine kinase-like ATPase, C-terminal domain"/>
    <property type="match status" value="1"/>
</dbReference>
<dbReference type="Proteomes" id="UP000292235">
    <property type="component" value="Chromosome"/>
</dbReference>
<dbReference type="InterPro" id="IPR005467">
    <property type="entry name" value="His_kinase_dom"/>
</dbReference>
<keyword evidence="11" id="KW-1185">Reference proteome</keyword>
<feature type="domain" description="PAS" evidence="9">
    <location>
        <begin position="52"/>
        <end position="114"/>
    </location>
</feature>
<dbReference type="InterPro" id="IPR013767">
    <property type="entry name" value="PAS_fold"/>
</dbReference>
<dbReference type="PROSITE" id="PS50109">
    <property type="entry name" value="HIS_KIN"/>
    <property type="match status" value="1"/>
</dbReference>